<protein>
    <recommendedName>
        <fullName evidence="2">DUF3295 domain-containing protein</fullName>
    </recommendedName>
</protein>
<gene>
    <name evidence="3" type="ORF">CPB83DRAFT_756986</name>
</gene>
<dbReference type="EMBL" id="MU157827">
    <property type="protein sequence ID" value="KAF9534009.1"/>
    <property type="molecule type" value="Genomic_DNA"/>
</dbReference>
<evidence type="ECO:0000259" key="2">
    <source>
        <dbReference type="Pfam" id="PF11702"/>
    </source>
</evidence>
<dbReference type="AlphaFoldDB" id="A0A9P6EST1"/>
<feature type="domain" description="DUF3295" evidence="2">
    <location>
        <begin position="88"/>
        <end position="178"/>
    </location>
</feature>
<dbReference type="GO" id="GO:0000122">
    <property type="term" value="P:negative regulation of transcription by RNA polymerase II"/>
    <property type="evidence" value="ECO:0007669"/>
    <property type="project" value="TreeGrafter"/>
</dbReference>
<sequence length="255" mass="28043">MKSTAAMPVSSVVQADSFAAKQKSIAPTTKSGSNAKMTSPGVYRPRGPPKDQEMDDDSGSEAESGTIQLPKSVAEQRLKDLVQKRGIRQPQTPQPPPGPSKQPTEDDVPEWARVTPQPPRTAPIPLGHPYNLPPPAPPTTPRTTRRQMLSTELSESLRRNLLWERQITKNGTVGMKRSASGGGSRHNVLNGVQPFTGLPRVVQLHAKGTIPPEQQEDPSKPFQGVLATDQEREEMRKHAMARNRSWANDYHYAGW</sequence>
<reference evidence="3" key="1">
    <citation type="submission" date="2020-11" db="EMBL/GenBank/DDBJ databases">
        <authorList>
            <consortium name="DOE Joint Genome Institute"/>
            <person name="Ahrendt S."/>
            <person name="Riley R."/>
            <person name="Andreopoulos W."/>
            <person name="Labutti K."/>
            <person name="Pangilinan J."/>
            <person name="Ruiz-Duenas F.J."/>
            <person name="Barrasa J.M."/>
            <person name="Sanchez-Garcia M."/>
            <person name="Camarero S."/>
            <person name="Miyauchi S."/>
            <person name="Serrano A."/>
            <person name="Linde D."/>
            <person name="Babiker R."/>
            <person name="Drula E."/>
            <person name="Ayuso-Fernandez I."/>
            <person name="Pacheco R."/>
            <person name="Padilla G."/>
            <person name="Ferreira P."/>
            <person name="Barriuso J."/>
            <person name="Kellner H."/>
            <person name="Castanera R."/>
            <person name="Alfaro M."/>
            <person name="Ramirez L."/>
            <person name="Pisabarro A.G."/>
            <person name="Kuo A."/>
            <person name="Tritt A."/>
            <person name="Lipzen A."/>
            <person name="He G."/>
            <person name="Yan M."/>
            <person name="Ng V."/>
            <person name="Cullen D."/>
            <person name="Martin F."/>
            <person name="Rosso M.-N."/>
            <person name="Henrissat B."/>
            <person name="Hibbett D."/>
            <person name="Martinez A.T."/>
            <person name="Grigoriev I.V."/>
        </authorList>
    </citation>
    <scope>NUCLEOTIDE SEQUENCE</scope>
    <source>
        <strain evidence="3">CBS 506.95</strain>
    </source>
</reference>
<dbReference type="PANTHER" id="PTHR28014">
    <property type="entry name" value="NEGATIVE REGULATOR OF RAS-CAMP PATHWAY"/>
    <property type="match status" value="1"/>
</dbReference>
<feature type="compositionally biased region" description="Pro residues" evidence="1">
    <location>
        <begin position="131"/>
        <end position="140"/>
    </location>
</feature>
<dbReference type="Pfam" id="PF11702">
    <property type="entry name" value="DUF3295"/>
    <property type="match status" value="1"/>
</dbReference>
<dbReference type="GO" id="GO:0005737">
    <property type="term" value="C:cytoplasm"/>
    <property type="evidence" value="ECO:0007669"/>
    <property type="project" value="TreeGrafter"/>
</dbReference>
<dbReference type="GO" id="GO:0031930">
    <property type="term" value="P:mitochondria-nucleus signaling pathway"/>
    <property type="evidence" value="ECO:0007669"/>
    <property type="project" value="TreeGrafter"/>
</dbReference>
<dbReference type="GO" id="GO:0006808">
    <property type="term" value="P:regulation of nitrogen utilization"/>
    <property type="evidence" value="ECO:0007669"/>
    <property type="project" value="TreeGrafter"/>
</dbReference>
<comment type="caution">
    <text evidence="3">The sequence shown here is derived from an EMBL/GenBank/DDBJ whole genome shotgun (WGS) entry which is preliminary data.</text>
</comment>
<evidence type="ECO:0000313" key="4">
    <source>
        <dbReference type="Proteomes" id="UP000807306"/>
    </source>
</evidence>
<feature type="compositionally biased region" description="Basic and acidic residues" evidence="1">
    <location>
        <begin position="74"/>
        <end position="83"/>
    </location>
</feature>
<name>A0A9P6EST1_9AGAR</name>
<dbReference type="Proteomes" id="UP000807306">
    <property type="component" value="Unassembled WGS sequence"/>
</dbReference>
<dbReference type="InterPro" id="IPR053043">
    <property type="entry name" value="Ras-cAMP_regulatory"/>
</dbReference>
<organism evidence="3 4">
    <name type="scientific">Crepidotus variabilis</name>
    <dbReference type="NCBI Taxonomy" id="179855"/>
    <lineage>
        <taxon>Eukaryota</taxon>
        <taxon>Fungi</taxon>
        <taxon>Dikarya</taxon>
        <taxon>Basidiomycota</taxon>
        <taxon>Agaricomycotina</taxon>
        <taxon>Agaricomycetes</taxon>
        <taxon>Agaricomycetidae</taxon>
        <taxon>Agaricales</taxon>
        <taxon>Agaricineae</taxon>
        <taxon>Crepidotaceae</taxon>
        <taxon>Crepidotus</taxon>
    </lineage>
</organism>
<dbReference type="PANTHER" id="PTHR28014:SF1">
    <property type="entry name" value="NEGATIVE REGULATOR OF RAS-CAMP PATHWAY"/>
    <property type="match status" value="1"/>
</dbReference>
<accession>A0A9P6EST1</accession>
<feature type="compositionally biased region" description="Polar residues" evidence="1">
    <location>
        <begin position="25"/>
        <end position="37"/>
    </location>
</feature>
<dbReference type="InterPro" id="IPR021711">
    <property type="entry name" value="DUF3295"/>
</dbReference>
<feature type="region of interest" description="Disordered" evidence="1">
    <location>
        <begin position="1"/>
        <end position="147"/>
    </location>
</feature>
<proteinExistence type="predicted"/>
<evidence type="ECO:0000313" key="3">
    <source>
        <dbReference type="EMBL" id="KAF9534009.1"/>
    </source>
</evidence>
<dbReference type="OrthoDB" id="515401at2759"/>
<evidence type="ECO:0000256" key="1">
    <source>
        <dbReference type="SAM" id="MobiDB-lite"/>
    </source>
</evidence>
<keyword evidence="4" id="KW-1185">Reference proteome</keyword>